<evidence type="ECO:0000256" key="2">
    <source>
        <dbReference type="ARBA" id="ARBA00023015"/>
    </source>
</evidence>
<dbReference type="InterPro" id="IPR011990">
    <property type="entry name" value="TPR-like_helical_dom_sf"/>
</dbReference>
<protein>
    <submittedName>
        <fullName evidence="8">DNA-binding SARP family transcriptional activator/Tfp pilus assembly protein PilF</fullName>
    </submittedName>
</protein>
<keyword evidence="9" id="KW-1185">Reference proteome</keyword>
<dbReference type="InterPro" id="IPR036388">
    <property type="entry name" value="WH-like_DNA-bd_sf"/>
</dbReference>
<feature type="region of interest" description="Disordered" evidence="6">
    <location>
        <begin position="233"/>
        <end position="294"/>
    </location>
</feature>
<gene>
    <name evidence="8" type="ORF">H4W80_006664</name>
</gene>
<feature type="domain" description="OmpR/PhoB-type" evidence="7">
    <location>
        <begin position="1"/>
        <end position="97"/>
    </location>
</feature>
<dbReference type="InterPro" id="IPR019734">
    <property type="entry name" value="TPR_rpt"/>
</dbReference>
<dbReference type="Gene3D" id="3.40.50.300">
    <property type="entry name" value="P-loop containing nucleotide triphosphate hydrolases"/>
    <property type="match status" value="1"/>
</dbReference>
<feature type="DNA-binding region" description="OmpR/PhoB-type" evidence="5">
    <location>
        <begin position="1"/>
        <end position="97"/>
    </location>
</feature>
<evidence type="ECO:0000256" key="1">
    <source>
        <dbReference type="ARBA" id="ARBA00005820"/>
    </source>
</evidence>
<dbReference type="InterPro" id="IPR027417">
    <property type="entry name" value="P-loop_NTPase"/>
</dbReference>
<dbReference type="InterPro" id="IPR016032">
    <property type="entry name" value="Sig_transdc_resp-reg_C-effctor"/>
</dbReference>
<accession>A0ABR9M665</accession>
<dbReference type="PANTHER" id="PTHR35807:SF1">
    <property type="entry name" value="TRANSCRIPTIONAL REGULATOR REDD"/>
    <property type="match status" value="1"/>
</dbReference>
<dbReference type="Proteomes" id="UP000633509">
    <property type="component" value="Unassembled WGS sequence"/>
</dbReference>
<dbReference type="RefSeq" id="WP_192788623.1">
    <property type="nucleotide sequence ID" value="NZ_JADBEK010000001.1"/>
</dbReference>
<dbReference type="InterPro" id="IPR001867">
    <property type="entry name" value="OmpR/PhoB-type_DNA-bd"/>
</dbReference>
<dbReference type="PANTHER" id="PTHR35807">
    <property type="entry name" value="TRANSCRIPTIONAL REGULATOR REDD-RELATED"/>
    <property type="match status" value="1"/>
</dbReference>
<evidence type="ECO:0000313" key="8">
    <source>
        <dbReference type="EMBL" id="MBE1588406.1"/>
    </source>
</evidence>
<evidence type="ECO:0000256" key="3">
    <source>
        <dbReference type="ARBA" id="ARBA00023125"/>
    </source>
</evidence>
<evidence type="ECO:0000256" key="6">
    <source>
        <dbReference type="SAM" id="MobiDB-lite"/>
    </source>
</evidence>
<dbReference type="SUPFAM" id="SSF52540">
    <property type="entry name" value="P-loop containing nucleoside triphosphate hydrolases"/>
    <property type="match status" value="1"/>
</dbReference>
<dbReference type="GO" id="GO:0003677">
    <property type="term" value="F:DNA binding"/>
    <property type="evidence" value="ECO:0007669"/>
    <property type="project" value="UniProtKB-KW"/>
</dbReference>
<dbReference type="Pfam" id="PF03704">
    <property type="entry name" value="BTAD"/>
    <property type="match status" value="1"/>
</dbReference>
<dbReference type="SMART" id="SM01043">
    <property type="entry name" value="BTAD"/>
    <property type="match status" value="1"/>
</dbReference>
<dbReference type="PROSITE" id="PS51755">
    <property type="entry name" value="OMPR_PHOB"/>
    <property type="match status" value="1"/>
</dbReference>
<keyword evidence="4" id="KW-0804">Transcription</keyword>
<dbReference type="InterPro" id="IPR051677">
    <property type="entry name" value="AfsR-DnrI-RedD_regulator"/>
</dbReference>
<dbReference type="SMART" id="SM00028">
    <property type="entry name" value="TPR"/>
    <property type="match status" value="6"/>
</dbReference>
<dbReference type="Gene3D" id="1.10.10.10">
    <property type="entry name" value="Winged helix-like DNA-binding domain superfamily/Winged helix DNA-binding domain"/>
    <property type="match status" value="1"/>
</dbReference>
<keyword evidence="3 5" id="KW-0238">DNA-binding</keyword>
<dbReference type="SUPFAM" id="SSF48452">
    <property type="entry name" value="TPR-like"/>
    <property type="match status" value="2"/>
</dbReference>
<name>A0ABR9M665_9ACTN</name>
<keyword evidence="2" id="KW-0805">Transcription regulation</keyword>
<dbReference type="InterPro" id="IPR005158">
    <property type="entry name" value="BTAD"/>
</dbReference>
<reference evidence="8 9" key="1">
    <citation type="submission" date="2020-10" db="EMBL/GenBank/DDBJ databases">
        <title>Sequencing the genomes of 1000 actinobacteria strains.</title>
        <authorList>
            <person name="Klenk H.-P."/>
        </authorList>
    </citation>
    <scope>NUCLEOTIDE SEQUENCE [LARGE SCALE GENOMIC DNA]</scope>
    <source>
        <strain evidence="8 9">DSM 43173</strain>
    </source>
</reference>
<evidence type="ECO:0000259" key="7">
    <source>
        <dbReference type="PROSITE" id="PS51755"/>
    </source>
</evidence>
<dbReference type="Gene3D" id="1.25.40.10">
    <property type="entry name" value="Tetratricopeptide repeat domain"/>
    <property type="match status" value="3"/>
</dbReference>
<dbReference type="PRINTS" id="PR00364">
    <property type="entry name" value="DISEASERSIST"/>
</dbReference>
<evidence type="ECO:0000256" key="5">
    <source>
        <dbReference type="PROSITE-ProRule" id="PRU01091"/>
    </source>
</evidence>
<dbReference type="SMART" id="SM00862">
    <property type="entry name" value="Trans_reg_C"/>
    <property type="match status" value="1"/>
</dbReference>
<dbReference type="EMBL" id="JADBEK010000001">
    <property type="protein sequence ID" value="MBE1588406.1"/>
    <property type="molecule type" value="Genomic_DNA"/>
</dbReference>
<comment type="caution">
    <text evidence="8">The sequence shown here is derived from an EMBL/GenBank/DDBJ whole genome shotgun (WGS) entry which is preliminary data.</text>
</comment>
<comment type="similarity">
    <text evidence="1">Belongs to the AfsR/DnrI/RedD regulatory family.</text>
</comment>
<dbReference type="SUPFAM" id="SSF46894">
    <property type="entry name" value="C-terminal effector domain of the bipartite response regulators"/>
    <property type="match status" value="1"/>
</dbReference>
<organism evidence="8 9">
    <name type="scientific">Nonomuraea angiospora</name>
    <dbReference type="NCBI Taxonomy" id="46172"/>
    <lineage>
        <taxon>Bacteria</taxon>
        <taxon>Bacillati</taxon>
        <taxon>Actinomycetota</taxon>
        <taxon>Actinomycetes</taxon>
        <taxon>Streptosporangiales</taxon>
        <taxon>Streptosporangiaceae</taxon>
        <taxon>Nonomuraea</taxon>
    </lineage>
</organism>
<sequence>MWFTLLGPVRVLREEREVRLGGPQQRAFLALLLAAAGQPVGVDDLVDGLWGQDPPPTALNVLHRNVGKLRRALEPGLPAREAGRWLLPAAGGYRLAVDAACADLLRFREQVARARAAAAEDRPAEAVDHYVRALGLWQGAVGAGIPPEVRARPVFVALDREYAAAVGVAAGYALAAGRPAPLLPAVRAAAEREPLDELLQARLVQLLAATGRQGAARDHYLQVRARLAEDLGIDPGPELTAAGESVLRRPAAQQGTRTSKSGHGLPGTPASMTGPARQGARASMTGPAQPGAWASVARPAQLPADPPVFEGRQAELAQLPAPEEDQAGAGGAEVRVICGMGGIGKTTLAVRWAHQVAHHYADGQLFLNLRGFHPSDRAMSAGEALDALLAGLGVAAEEIPVDVEARAALFRDRVDGRRLLLLLDNARDARQVRPLLPASPGCLVIVTSRNRLDGLAGARPLALEPLPAREAADLLRARLGAARVEAEPDATAQILSLCGGLPLALVAVAAHALTHPSFTLASIAAELRQARGNLDGFAGFDATAAPQAVFSWSYRALTPAAARLFRLLGTVPGPDLSASAAAGLAGLSLSDALPPLLELTAAHLLTEHVPGRFTFHDLIRAYAAETAAEEEADHEVTAALHRLLDHYLRTAHRCSELIKPGQNAIPFPDPQDGVTPDPVDDTVQALAWFGAEEEAVLAAVEHAARLGLDHHVAHLAWSAHTYLILMRPAERVLALARTAVRATERLGDARMHAHALHALASACTRAGLPGEAHDAYRRALSLFTELGDVKGQSVAHLELTRLHDRQGRYQEALRHARRCLVLSRQEGATPFEEAGALNAVGWVLIRLGEPRAGLAYSRRSLKLQTNVVGQSFVLYTIGWAHHLLGEHGAAIDNYRRSLALGDGQSWHGRDHDALVLERLGDALHAAGDLDAARSSWRAALERLYDSRTEARATLAAKLGAELGAELGDASAHGQGRRSP</sequence>
<evidence type="ECO:0000313" key="9">
    <source>
        <dbReference type="Proteomes" id="UP000633509"/>
    </source>
</evidence>
<evidence type="ECO:0000256" key="4">
    <source>
        <dbReference type="ARBA" id="ARBA00023163"/>
    </source>
</evidence>
<proteinExistence type="inferred from homology"/>